<dbReference type="SUPFAM" id="SSF56601">
    <property type="entry name" value="beta-lactamase/transpeptidase-like"/>
    <property type="match status" value="1"/>
</dbReference>
<evidence type="ECO:0000256" key="8">
    <source>
        <dbReference type="ARBA" id="ARBA00022960"/>
    </source>
</evidence>
<evidence type="ECO:0000256" key="2">
    <source>
        <dbReference type="ARBA" id="ARBA00004236"/>
    </source>
</evidence>
<dbReference type="Gene3D" id="3.90.1310.10">
    <property type="entry name" value="Penicillin-binding protein 2a (Domain 2)"/>
    <property type="match status" value="1"/>
</dbReference>
<dbReference type="Gene3D" id="3.40.710.10">
    <property type="entry name" value="DD-peptidase/beta-lactamase superfamily"/>
    <property type="match status" value="1"/>
</dbReference>
<dbReference type="InterPro" id="IPR001460">
    <property type="entry name" value="PCN-bd_Tpept"/>
</dbReference>
<dbReference type="Gene3D" id="1.10.10.1230">
    <property type="entry name" value="Penicillin-binding protein, N-terminal non-catalytic domain, head sub-domain"/>
    <property type="match status" value="1"/>
</dbReference>
<comment type="catalytic activity">
    <reaction evidence="13">
        <text>Preferential cleavage: (Ac)2-L-Lys-D-Ala-|-D-Ala. Also transpeptidation of peptidyl-alanyl moieties that are N-acyl substituents of D-alanine.</text>
        <dbReference type="EC" id="3.4.16.4"/>
    </reaction>
</comment>
<organism evidence="17 18">
    <name type="scientific">Heyndrickxia oleronia</name>
    <dbReference type="NCBI Taxonomy" id="38875"/>
    <lineage>
        <taxon>Bacteria</taxon>
        <taxon>Bacillati</taxon>
        <taxon>Bacillota</taxon>
        <taxon>Bacilli</taxon>
        <taxon>Bacillales</taxon>
        <taxon>Bacillaceae</taxon>
        <taxon>Heyndrickxia</taxon>
    </lineage>
</organism>
<dbReference type="SUPFAM" id="SSF56519">
    <property type="entry name" value="Penicillin binding protein dimerisation domain"/>
    <property type="match status" value="1"/>
</dbReference>
<protein>
    <recommendedName>
        <fullName evidence="5">serine-type D-Ala-D-Ala carboxypeptidase</fullName>
        <ecNumber evidence="5">3.4.16.4</ecNumber>
    </recommendedName>
</protein>
<dbReference type="EC" id="3.4.16.4" evidence="5"/>
<gene>
    <name evidence="17" type="ORF">P5X88_04250</name>
</gene>
<evidence type="ECO:0000259" key="16">
    <source>
        <dbReference type="Pfam" id="PF03717"/>
    </source>
</evidence>
<feature type="domain" description="Penicillin-binding protein dimerisation" evidence="16">
    <location>
        <begin position="60"/>
        <end position="304"/>
    </location>
</feature>
<dbReference type="GO" id="GO:0008658">
    <property type="term" value="F:penicillin binding"/>
    <property type="evidence" value="ECO:0007669"/>
    <property type="project" value="InterPro"/>
</dbReference>
<dbReference type="GO" id="GO:0009002">
    <property type="term" value="F:serine-type D-Ala-D-Ala carboxypeptidase activity"/>
    <property type="evidence" value="ECO:0007669"/>
    <property type="project" value="UniProtKB-EC"/>
</dbReference>
<keyword evidence="10" id="KW-1133">Transmembrane helix</keyword>
<comment type="pathway">
    <text evidence="3">Cell wall biogenesis; peptidoglycan biosynthesis.</text>
</comment>
<sequence>MKKTKKKKKAFVGLRMNILFFVVFILFSVLILRLGIVQIVYGDDYKREIDRKENVTVNTSVPRGKILDRNGKLVVGNKPLNAITYTRPQNIKQEDILKVAEDLAKLIKKDTEADFKAITERDKKDFWILKHPEEADAKVSKAEKEKLKNDSSKIYQETLDRITDKEINSFSKDELEVLAIYREMIGGYPLSPQVIKNKNVSPEEFAVVSENLDSLPGVNTTTDWDRYNVYKDKAGNETLGSVIGKVSSSKEGLPKELVDYYLARDYSRNDRVGKSYIEYQYEDVLQGQKEKVKNVTDKAGNVLDSDIIREGKRGDDLVLSIDIDFQQEVEKIIQEELASAKTRGDSYLLDRAFVTAMNPNTGEVLAMAGKQYVKNSETGKTELNDFALGNMVTSYAVGSVIKGATVLTGYQTGVIHPGEYQYDQPLKFASTNVMKSWTAGAMGSISDLTALKKSSNVYMFLIAMKLGGQQQYVPDGPLRINKIDAINKFRKNFAQFGLGVKTGIDLPGEQVGYSQAIPPENGNVLHYAIGQFDTYTPLQLVQYVSTIANGGYRVEPHIAKEIRKPDDKADELGPVIQEIEPKILNKVDMQTSWIDHVKEGFWKVVNEQGGTAYTWISKDLKAAGKTGTAQGLYDGPKRQNYTFNNLPTTWNSTFVGYAPYDNPEIAISVVLPWSYIGNNKDPHTNLKIANRVFKAYFDLKKEREKDGLNESTSTKKVENIDQAKKQIDNTSDTDSNAE</sequence>
<keyword evidence="8" id="KW-0133">Cell shape</keyword>
<evidence type="ECO:0000256" key="12">
    <source>
        <dbReference type="ARBA" id="ARBA00023316"/>
    </source>
</evidence>
<dbReference type="InterPro" id="IPR012338">
    <property type="entry name" value="Beta-lactam/transpept-like"/>
</dbReference>
<keyword evidence="6" id="KW-1003">Cell membrane</keyword>
<dbReference type="Pfam" id="PF03717">
    <property type="entry name" value="PBP_dimer"/>
    <property type="match status" value="1"/>
</dbReference>
<feature type="domain" description="Penicillin-binding protein transpeptidase" evidence="15">
    <location>
        <begin position="353"/>
        <end position="694"/>
    </location>
</feature>
<evidence type="ECO:0000256" key="7">
    <source>
        <dbReference type="ARBA" id="ARBA00022692"/>
    </source>
</evidence>
<evidence type="ECO:0000256" key="6">
    <source>
        <dbReference type="ARBA" id="ARBA00022475"/>
    </source>
</evidence>
<evidence type="ECO:0000256" key="10">
    <source>
        <dbReference type="ARBA" id="ARBA00022989"/>
    </source>
</evidence>
<evidence type="ECO:0000259" key="15">
    <source>
        <dbReference type="Pfam" id="PF00905"/>
    </source>
</evidence>
<dbReference type="Pfam" id="PF00905">
    <property type="entry name" value="Transpeptidase"/>
    <property type="match status" value="1"/>
</dbReference>
<dbReference type="PANTHER" id="PTHR30627:SF2">
    <property type="entry name" value="PEPTIDOGLYCAN D,D-TRANSPEPTIDASE MRDA"/>
    <property type="match status" value="1"/>
</dbReference>
<feature type="compositionally biased region" description="Polar residues" evidence="14">
    <location>
        <begin position="728"/>
        <end position="738"/>
    </location>
</feature>
<dbReference type="PANTHER" id="PTHR30627">
    <property type="entry name" value="PEPTIDOGLYCAN D,D-TRANSPEPTIDASE"/>
    <property type="match status" value="1"/>
</dbReference>
<dbReference type="Proteomes" id="UP001159179">
    <property type="component" value="Unassembled WGS sequence"/>
</dbReference>
<keyword evidence="11" id="KW-0472">Membrane</keyword>
<comment type="subcellular location">
    <subcellularLocation>
        <location evidence="2">Cell membrane</location>
    </subcellularLocation>
    <subcellularLocation>
        <location evidence="1">Membrane</location>
        <topology evidence="1">Single-pass membrane protein</topology>
    </subcellularLocation>
</comment>
<dbReference type="GO" id="GO:0008360">
    <property type="term" value="P:regulation of cell shape"/>
    <property type="evidence" value="ECO:0007669"/>
    <property type="project" value="UniProtKB-KW"/>
</dbReference>
<evidence type="ECO:0000256" key="9">
    <source>
        <dbReference type="ARBA" id="ARBA00022984"/>
    </source>
</evidence>
<dbReference type="AlphaFoldDB" id="A0AAW6SMV5"/>
<name>A0AAW6SMV5_9BACI</name>
<dbReference type="GO" id="GO:0071555">
    <property type="term" value="P:cell wall organization"/>
    <property type="evidence" value="ECO:0007669"/>
    <property type="project" value="UniProtKB-KW"/>
</dbReference>
<evidence type="ECO:0000256" key="11">
    <source>
        <dbReference type="ARBA" id="ARBA00023136"/>
    </source>
</evidence>
<proteinExistence type="inferred from homology"/>
<keyword evidence="12" id="KW-0961">Cell wall biogenesis/degradation</keyword>
<comment type="similarity">
    <text evidence="4">Belongs to the transpeptidase family.</text>
</comment>
<evidence type="ECO:0000256" key="3">
    <source>
        <dbReference type="ARBA" id="ARBA00004752"/>
    </source>
</evidence>
<evidence type="ECO:0000256" key="13">
    <source>
        <dbReference type="ARBA" id="ARBA00034000"/>
    </source>
</evidence>
<accession>A0AAW6SMV5</accession>
<evidence type="ECO:0000256" key="14">
    <source>
        <dbReference type="SAM" id="MobiDB-lite"/>
    </source>
</evidence>
<evidence type="ECO:0000313" key="17">
    <source>
        <dbReference type="EMBL" id="MDH5160136.1"/>
    </source>
</evidence>
<evidence type="ECO:0000256" key="5">
    <source>
        <dbReference type="ARBA" id="ARBA00012448"/>
    </source>
</evidence>
<keyword evidence="9" id="KW-0573">Peptidoglycan synthesis</keyword>
<dbReference type="InterPro" id="IPR036138">
    <property type="entry name" value="PBP_dimer_sf"/>
</dbReference>
<dbReference type="InterPro" id="IPR005311">
    <property type="entry name" value="PBP_dimer"/>
</dbReference>
<evidence type="ECO:0000256" key="4">
    <source>
        <dbReference type="ARBA" id="ARBA00007171"/>
    </source>
</evidence>
<feature type="compositionally biased region" description="Basic and acidic residues" evidence="14">
    <location>
        <begin position="704"/>
        <end position="727"/>
    </location>
</feature>
<dbReference type="RefSeq" id="WP_280615880.1">
    <property type="nucleotide sequence ID" value="NZ_JAROYP010000002.1"/>
</dbReference>
<dbReference type="EMBL" id="JAROYP010000002">
    <property type="protein sequence ID" value="MDH5160136.1"/>
    <property type="molecule type" value="Genomic_DNA"/>
</dbReference>
<dbReference type="GO" id="GO:0071972">
    <property type="term" value="F:peptidoglycan L,D-transpeptidase activity"/>
    <property type="evidence" value="ECO:0007669"/>
    <property type="project" value="TreeGrafter"/>
</dbReference>
<evidence type="ECO:0000313" key="18">
    <source>
        <dbReference type="Proteomes" id="UP001159179"/>
    </source>
</evidence>
<comment type="caution">
    <text evidence="17">The sequence shown here is derived from an EMBL/GenBank/DDBJ whole genome shotgun (WGS) entry which is preliminary data.</text>
</comment>
<dbReference type="InterPro" id="IPR050515">
    <property type="entry name" value="Beta-lactam/transpept"/>
</dbReference>
<dbReference type="GO" id="GO:0009252">
    <property type="term" value="P:peptidoglycan biosynthetic process"/>
    <property type="evidence" value="ECO:0007669"/>
    <property type="project" value="UniProtKB-KW"/>
</dbReference>
<keyword evidence="7" id="KW-0812">Transmembrane</keyword>
<dbReference type="GO" id="GO:0005886">
    <property type="term" value="C:plasma membrane"/>
    <property type="evidence" value="ECO:0007669"/>
    <property type="project" value="UniProtKB-SubCell"/>
</dbReference>
<reference evidence="17" key="1">
    <citation type="submission" date="2023-03" db="EMBL/GenBank/DDBJ databases">
        <title>Bacterial isolates from washroom surfaces on a university campus.</title>
        <authorList>
            <person name="Holman D.B."/>
            <person name="Gzyl K.E."/>
            <person name="Taheri A.E."/>
        </authorList>
    </citation>
    <scope>NUCLEOTIDE SEQUENCE</scope>
    <source>
        <strain evidence="17">RD03</strain>
    </source>
</reference>
<evidence type="ECO:0000256" key="1">
    <source>
        <dbReference type="ARBA" id="ARBA00004167"/>
    </source>
</evidence>
<feature type="region of interest" description="Disordered" evidence="14">
    <location>
        <begin position="704"/>
        <end position="738"/>
    </location>
</feature>